<proteinExistence type="inferred from homology"/>
<dbReference type="PANTHER" id="PTHR15837:SF0">
    <property type="entry name" value="RAN GUANINE NUCLEOTIDE RELEASE FACTOR"/>
    <property type="match status" value="1"/>
</dbReference>
<dbReference type="EMBL" id="CP111020">
    <property type="protein sequence ID" value="WAR15433.1"/>
    <property type="molecule type" value="Genomic_DNA"/>
</dbReference>
<dbReference type="PANTHER" id="PTHR15837">
    <property type="entry name" value="RAN GUANINE NUCLEOTIDE RELEASE FACTOR"/>
    <property type="match status" value="1"/>
</dbReference>
<dbReference type="Pfam" id="PF04603">
    <property type="entry name" value="Mog1"/>
    <property type="match status" value="1"/>
</dbReference>
<comment type="similarity">
    <text evidence="1">Belongs to the MOG1 family.</text>
</comment>
<name>A0ABY7EZT9_MYAAR</name>
<evidence type="ECO:0000256" key="3">
    <source>
        <dbReference type="ARBA" id="ARBA00022927"/>
    </source>
</evidence>
<keyword evidence="2" id="KW-0813">Transport</keyword>
<accession>A0ABY7EZT9</accession>
<keyword evidence="3" id="KW-0653">Protein transport</keyword>
<sequence length="351" mass="37744">MVKGVPHLLLVKGIQGHPSATALGNSSKNIMTEQLLFGGAFSLELPVNRNDMSVVRQIPDNQEVFAHPQTDQSLIIELMEEVETQQPDGHAIKTHFEDLATVNGSASSNIIQTEEIPPNEISLHQAGSCWYILGEQSIAKFKETAKNLVQIHMGLIRVPKYSTDVLITLNDPINISTESSSHHAVPTSAVRWNSGDFKRALQSIKLLDPGVFEKIRKEHRGELGNTIVVYASPILLRGIGPGGTPSGYSSACIGSDARGMGDITPPSGLDAPPPVDPISIGVVLNGGGISSFGVPTGAGKQTRKLNVNARKDSSRTAQIAYRDSSMTARIAHRDSSMTARRRIVTVQGQHE</sequence>
<evidence type="ECO:0000256" key="1">
    <source>
        <dbReference type="ARBA" id="ARBA00010307"/>
    </source>
</evidence>
<dbReference type="Gene3D" id="3.40.1000.10">
    <property type="entry name" value="Mog1/PsbP, alpha/beta/alpha sandwich"/>
    <property type="match status" value="1"/>
</dbReference>
<dbReference type="InterPro" id="IPR007681">
    <property type="entry name" value="Mog1"/>
</dbReference>
<keyword evidence="5" id="KW-1185">Reference proteome</keyword>
<dbReference type="SUPFAM" id="SSF55724">
    <property type="entry name" value="Mog1p/PsbP-like"/>
    <property type="match status" value="1"/>
</dbReference>
<gene>
    <name evidence="4" type="ORF">MAR_005538</name>
</gene>
<dbReference type="InterPro" id="IPR016123">
    <property type="entry name" value="Mog1/PsbP_a/b/a-sand"/>
</dbReference>
<evidence type="ECO:0000313" key="5">
    <source>
        <dbReference type="Proteomes" id="UP001164746"/>
    </source>
</evidence>
<reference evidence="4" key="1">
    <citation type="submission" date="2022-11" db="EMBL/GenBank/DDBJ databases">
        <title>Centuries of genome instability and evolution in soft-shell clam transmissible cancer (bioRxiv).</title>
        <authorList>
            <person name="Hart S.F.M."/>
            <person name="Yonemitsu M.A."/>
            <person name="Giersch R.M."/>
            <person name="Beal B.F."/>
            <person name="Arriagada G."/>
            <person name="Davis B.W."/>
            <person name="Ostrander E.A."/>
            <person name="Goff S.P."/>
            <person name="Metzger M.J."/>
        </authorList>
    </citation>
    <scope>NUCLEOTIDE SEQUENCE</scope>
    <source>
        <strain evidence="4">MELC-2E11</strain>
        <tissue evidence="4">Siphon/mantle</tissue>
    </source>
</reference>
<protein>
    <submittedName>
        <fullName evidence="4">MOG1-like protein</fullName>
    </submittedName>
</protein>
<organism evidence="4 5">
    <name type="scientific">Mya arenaria</name>
    <name type="common">Soft-shell clam</name>
    <dbReference type="NCBI Taxonomy" id="6604"/>
    <lineage>
        <taxon>Eukaryota</taxon>
        <taxon>Metazoa</taxon>
        <taxon>Spiralia</taxon>
        <taxon>Lophotrochozoa</taxon>
        <taxon>Mollusca</taxon>
        <taxon>Bivalvia</taxon>
        <taxon>Autobranchia</taxon>
        <taxon>Heteroconchia</taxon>
        <taxon>Euheterodonta</taxon>
        <taxon>Imparidentia</taxon>
        <taxon>Neoheterodontei</taxon>
        <taxon>Myida</taxon>
        <taxon>Myoidea</taxon>
        <taxon>Myidae</taxon>
        <taxon>Mya</taxon>
    </lineage>
</organism>
<evidence type="ECO:0000313" key="4">
    <source>
        <dbReference type="EMBL" id="WAR15433.1"/>
    </source>
</evidence>
<evidence type="ECO:0000256" key="2">
    <source>
        <dbReference type="ARBA" id="ARBA00022448"/>
    </source>
</evidence>
<dbReference type="Proteomes" id="UP001164746">
    <property type="component" value="Chromosome 9"/>
</dbReference>